<comment type="caution">
    <text evidence="4">The sequence shown here is derived from an EMBL/GenBank/DDBJ whole genome shotgun (WGS) entry which is preliminary data.</text>
</comment>
<organism evidence="4 5">
    <name type="scientific">Evtepia gabavorous</name>
    <dbReference type="NCBI Taxonomy" id="2211183"/>
    <lineage>
        <taxon>Bacteria</taxon>
        <taxon>Bacillati</taxon>
        <taxon>Bacillota</taxon>
        <taxon>Clostridia</taxon>
        <taxon>Eubacteriales</taxon>
        <taxon>Evtepia</taxon>
    </lineage>
</organism>
<protein>
    <submittedName>
        <fullName evidence="4">Copper amine oxidase</fullName>
    </submittedName>
</protein>
<evidence type="ECO:0000313" key="5">
    <source>
        <dbReference type="Proteomes" id="UP000260649"/>
    </source>
</evidence>
<dbReference type="Pfam" id="PF07486">
    <property type="entry name" value="Hydrolase_2"/>
    <property type="match status" value="1"/>
</dbReference>
<name>A0A3E2B5E5_9FIRM</name>
<dbReference type="Proteomes" id="UP000260649">
    <property type="component" value="Unassembled WGS sequence"/>
</dbReference>
<keyword evidence="5" id="KW-1185">Reference proteome</keyword>
<dbReference type="InterPro" id="IPR042047">
    <property type="entry name" value="SleB_dom1"/>
</dbReference>
<dbReference type="Gene3D" id="1.10.10.2520">
    <property type="entry name" value="Cell wall hydrolase SleB, domain 1"/>
    <property type="match status" value="1"/>
</dbReference>
<evidence type="ECO:0000256" key="1">
    <source>
        <dbReference type="SAM" id="SignalP"/>
    </source>
</evidence>
<feature type="signal peptide" evidence="1">
    <location>
        <begin position="1"/>
        <end position="26"/>
    </location>
</feature>
<dbReference type="Pfam" id="PF07833">
    <property type="entry name" value="Cu_amine_oxidN1"/>
    <property type="match status" value="1"/>
</dbReference>
<dbReference type="EMBL" id="QQRQ01000004">
    <property type="protein sequence ID" value="RFT07204.1"/>
    <property type="molecule type" value="Genomic_DNA"/>
</dbReference>
<dbReference type="InterPro" id="IPR011105">
    <property type="entry name" value="Cell_wall_hydrolase_SleB"/>
</dbReference>
<feature type="domain" description="Copper amine oxidase-like N-terminal" evidence="3">
    <location>
        <begin position="81"/>
        <end position="188"/>
    </location>
</feature>
<evidence type="ECO:0000259" key="2">
    <source>
        <dbReference type="Pfam" id="PF07486"/>
    </source>
</evidence>
<evidence type="ECO:0000259" key="3">
    <source>
        <dbReference type="Pfam" id="PF07833"/>
    </source>
</evidence>
<dbReference type="GO" id="GO:0016787">
    <property type="term" value="F:hydrolase activity"/>
    <property type="evidence" value="ECO:0007669"/>
    <property type="project" value="InterPro"/>
</dbReference>
<dbReference type="AlphaFoldDB" id="A0A3E2B5E5"/>
<dbReference type="OrthoDB" id="9785345at2"/>
<dbReference type="InterPro" id="IPR012854">
    <property type="entry name" value="Cu_amine_oxidase-like_N"/>
</dbReference>
<feature type="domain" description="Cell wall hydrolase SleB" evidence="2">
    <location>
        <begin position="219"/>
        <end position="315"/>
    </location>
</feature>
<gene>
    <name evidence="4" type="ORF">DV520_04265</name>
</gene>
<keyword evidence="1" id="KW-0732">Signal</keyword>
<sequence length="316" mass="34131">MTMKNHLPSAIILFVLLLAFCFHAIAADNKSYSGTSTLASTQSGYLFTSTLETSSVDYLDVIDPVATDTVATLLRTTPDITVNGTWIAARTATITADGTTYLSITPVLQALFPNVSVTLKNGRLTASGNGLSLEAIAEEAYFMVNDRYFYVPSLVMAQENDLLLPAESLANALGCSVVKEPATGTLSIRRVGPVATANTYVEEDLYWLSRAIYSESGNQPMKGRIAVGTVILNRVADEAFPDTIQEVIFAPGQFSPVANGTIYRTPDEKSVIAAKLCLDGVREADGCLYFNVTSMYSWADQSRTYSCTIGGHNFYL</sequence>
<reference evidence="4 5" key="1">
    <citation type="submission" date="2018-07" db="EMBL/GenBank/DDBJ databases">
        <title>GABA Modulating Bacteria of the Human Gut Microbiota.</title>
        <authorList>
            <person name="Strandwitz P."/>
            <person name="Kim K.H."/>
            <person name="Terekhova D."/>
            <person name="Liu J.K."/>
            <person name="Sharma A."/>
            <person name="Levering J."/>
            <person name="Mcdonald D."/>
            <person name="Dietrich D."/>
            <person name="Ramadhar T.R."/>
            <person name="Lekbua A."/>
            <person name="Mroue N."/>
            <person name="Liston C."/>
            <person name="Stewart E.J."/>
            <person name="Dubin M.J."/>
            <person name="Zengler K."/>
            <person name="Knight R."/>
            <person name="Gilbert J.A."/>
            <person name="Clardy J."/>
            <person name="Lewis K."/>
        </authorList>
    </citation>
    <scope>NUCLEOTIDE SEQUENCE [LARGE SCALE GENOMIC DNA]</scope>
    <source>
        <strain evidence="4 5">KLE1738</strain>
    </source>
</reference>
<proteinExistence type="predicted"/>
<accession>A0A3E2B5E5</accession>
<feature type="chain" id="PRO_5017667223" evidence="1">
    <location>
        <begin position="27"/>
        <end position="316"/>
    </location>
</feature>
<evidence type="ECO:0000313" key="4">
    <source>
        <dbReference type="EMBL" id="RFT07204.1"/>
    </source>
</evidence>